<dbReference type="PROSITE" id="PS51667">
    <property type="entry name" value="WRC"/>
    <property type="match status" value="1"/>
</dbReference>
<proteinExistence type="inferred from homology"/>
<dbReference type="InterPro" id="IPR031137">
    <property type="entry name" value="GRF"/>
</dbReference>
<keyword evidence="3" id="KW-0804">Transcription</keyword>
<accession>A0AAN9J044</accession>
<keyword evidence="3" id="KW-0805">Transcription regulation</keyword>
<dbReference type="PANTHER" id="PTHR31602">
    <property type="entry name" value="GROWTH-REGULATING FACTOR 5"/>
    <property type="match status" value="1"/>
</dbReference>
<comment type="caution">
    <text evidence="6">The sequence shown here is derived from an EMBL/GenBank/DDBJ whole genome shotgun (WGS) entry which is preliminary data.</text>
</comment>
<dbReference type="InterPro" id="IPR014977">
    <property type="entry name" value="WRC_dom"/>
</dbReference>
<feature type="region of interest" description="Disordered" evidence="4">
    <location>
        <begin position="191"/>
        <end position="227"/>
    </location>
</feature>
<dbReference type="AlphaFoldDB" id="A0AAN9J044"/>
<keyword evidence="7" id="KW-1185">Reference proteome</keyword>
<reference evidence="6 7" key="1">
    <citation type="submission" date="2024-01" db="EMBL/GenBank/DDBJ databases">
        <title>The genomes of 5 underutilized Papilionoideae crops provide insights into root nodulation and disease resistanc.</title>
        <authorList>
            <person name="Yuan L."/>
        </authorList>
    </citation>
    <scope>NUCLEOTIDE SEQUENCE [LARGE SCALE GENOMIC DNA]</scope>
    <source>
        <strain evidence="6">ZHUSHIDOU_FW_LH</strain>
        <tissue evidence="6">Leaf</tissue>
    </source>
</reference>
<protein>
    <recommendedName>
        <fullName evidence="3">Growth-regulating factor</fullName>
    </recommendedName>
</protein>
<sequence length="476" mass="52256">MLVTRMYYVLRTQPIFFKGGGSGPQKKNNVFVVVGDDEEKKRINVVVVKEEKNGVGFGAQTEPQPEAINNPLIKAAGYYNNKCCLFTEAQRLELFNQVFIFNYFACHLPILHHHLAVPAAFSSYMPGSEYSHQGFDYGSSMVMDPEPRRCRRTDGKRWRCSREVVPDQKYCEKHMHRGCNRSRKLVETYQHNSPLTTKPSGKLQTKLTSSNKESTVSNPNPLGTQPIDTSSCTYQTRNHSAVNTSSANSRLKNIIGSADYHTSFSPAAAIAAPKVTTFSNITSVPLDNRSGLNICKKENQAKCCMSYNVGVKSGAKGSIIYDGNSLSSGIGFSPRSVLLGNIGEFLVAIIHTSVTETVWNSNLVDAGEQMVRSGGARVLLFPGRSIVQLMHRGSKRRFAEHEPAATDSSVTVARLPYSNATTNIQGAHCSFPNTNLSMSIPASAASLIMWQKKSPSSCDSDTTITDTINEYSYASS</sequence>
<evidence type="ECO:0000313" key="7">
    <source>
        <dbReference type="Proteomes" id="UP001372338"/>
    </source>
</evidence>
<dbReference type="EMBL" id="JAYWIO010000001">
    <property type="protein sequence ID" value="KAK7289720.1"/>
    <property type="molecule type" value="Genomic_DNA"/>
</dbReference>
<dbReference type="GO" id="GO:0032502">
    <property type="term" value="P:developmental process"/>
    <property type="evidence" value="ECO:0007669"/>
    <property type="project" value="InterPro"/>
</dbReference>
<comment type="caution">
    <text evidence="2">Lacks conserved residue(s) required for the propagation of feature annotation.</text>
</comment>
<dbReference type="GO" id="GO:0005524">
    <property type="term" value="F:ATP binding"/>
    <property type="evidence" value="ECO:0007669"/>
    <property type="project" value="UniProtKB-UniRule"/>
</dbReference>
<keyword evidence="3" id="KW-0010">Activator</keyword>
<gene>
    <name evidence="6" type="ORF">RIF29_03585</name>
</gene>
<dbReference type="PANTHER" id="PTHR31602:SF81">
    <property type="entry name" value="GROWTH-REGULATING FACTOR 9"/>
    <property type="match status" value="1"/>
</dbReference>
<evidence type="ECO:0000256" key="3">
    <source>
        <dbReference type="RuleBase" id="RU367127"/>
    </source>
</evidence>
<name>A0AAN9J044_CROPI</name>
<comment type="similarity">
    <text evidence="3">Belongs to the GRF family.</text>
</comment>
<feature type="domain" description="WRC" evidence="5">
    <location>
        <begin position="144"/>
        <end position="188"/>
    </location>
</feature>
<dbReference type="Proteomes" id="UP001372338">
    <property type="component" value="Unassembled WGS sequence"/>
</dbReference>
<evidence type="ECO:0000256" key="4">
    <source>
        <dbReference type="SAM" id="MobiDB-lite"/>
    </source>
</evidence>
<comment type="function">
    <text evidence="3">Transcription activator.</text>
</comment>
<dbReference type="GO" id="GO:0005634">
    <property type="term" value="C:nucleus"/>
    <property type="evidence" value="ECO:0007669"/>
    <property type="project" value="UniProtKB-SubCell"/>
</dbReference>
<evidence type="ECO:0000256" key="2">
    <source>
        <dbReference type="PROSITE-ProRule" id="PRU01002"/>
    </source>
</evidence>
<keyword evidence="1 3" id="KW-0539">Nucleus</keyword>
<evidence type="ECO:0000313" key="6">
    <source>
        <dbReference type="EMBL" id="KAK7289720.1"/>
    </source>
</evidence>
<dbReference type="GO" id="GO:0006351">
    <property type="term" value="P:DNA-templated transcription"/>
    <property type="evidence" value="ECO:0007669"/>
    <property type="project" value="UniProtKB-UniRule"/>
</dbReference>
<dbReference type="Pfam" id="PF08879">
    <property type="entry name" value="WRC"/>
    <property type="match status" value="1"/>
</dbReference>
<evidence type="ECO:0000256" key="1">
    <source>
        <dbReference type="ARBA" id="ARBA00023242"/>
    </source>
</evidence>
<comment type="subcellular location">
    <subcellularLocation>
        <location evidence="3">Nucleus</location>
    </subcellularLocation>
</comment>
<comment type="domain">
    <text evidence="3">The QLQ domain and WRC domain may be involved in protein-protein interaction and DNA-binding, respectively.</text>
</comment>
<evidence type="ECO:0000259" key="5">
    <source>
        <dbReference type="PROSITE" id="PS51667"/>
    </source>
</evidence>
<organism evidence="6 7">
    <name type="scientific">Crotalaria pallida</name>
    <name type="common">Smooth rattlebox</name>
    <name type="synonym">Crotalaria striata</name>
    <dbReference type="NCBI Taxonomy" id="3830"/>
    <lineage>
        <taxon>Eukaryota</taxon>
        <taxon>Viridiplantae</taxon>
        <taxon>Streptophyta</taxon>
        <taxon>Embryophyta</taxon>
        <taxon>Tracheophyta</taxon>
        <taxon>Spermatophyta</taxon>
        <taxon>Magnoliopsida</taxon>
        <taxon>eudicotyledons</taxon>
        <taxon>Gunneridae</taxon>
        <taxon>Pentapetalae</taxon>
        <taxon>rosids</taxon>
        <taxon>fabids</taxon>
        <taxon>Fabales</taxon>
        <taxon>Fabaceae</taxon>
        <taxon>Papilionoideae</taxon>
        <taxon>50 kb inversion clade</taxon>
        <taxon>genistoids sensu lato</taxon>
        <taxon>core genistoids</taxon>
        <taxon>Crotalarieae</taxon>
        <taxon>Crotalaria</taxon>
    </lineage>
</organism>